<accession>A0ABN9BV57</accession>
<dbReference type="Proteomes" id="UP001162483">
    <property type="component" value="Unassembled WGS sequence"/>
</dbReference>
<evidence type="ECO:0000313" key="1">
    <source>
        <dbReference type="EMBL" id="CAI9551609.1"/>
    </source>
</evidence>
<proteinExistence type="predicted"/>
<comment type="caution">
    <text evidence="1">The sequence shown here is derived from an EMBL/GenBank/DDBJ whole genome shotgun (WGS) entry which is preliminary data.</text>
</comment>
<organism evidence="1 2">
    <name type="scientific">Staurois parvus</name>
    <dbReference type="NCBI Taxonomy" id="386267"/>
    <lineage>
        <taxon>Eukaryota</taxon>
        <taxon>Metazoa</taxon>
        <taxon>Chordata</taxon>
        <taxon>Craniata</taxon>
        <taxon>Vertebrata</taxon>
        <taxon>Euteleostomi</taxon>
        <taxon>Amphibia</taxon>
        <taxon>Batrachia</taxon>
        <taxon>Anura</taxon>
        <taxon>Neobatrachia</taxon>
        <taxon>Ranoidea</taxon>
        <taxon>Ranidae</taxon>
        <taxon>Staurois</taxon>
    </lineage>
</organism>
<gene>
    <name evidence="1" type="ORF">SPARVUS_LOCUS3770059</name>
</gene>
<dbReference type="EMBL" id="CATNWA010006195">
    <property type="protein sequence ID" value="CAI9551609.1"/>
    <property type="molecule type" value="Genomic_DNA"/>
</dbReference>
<keyword evidence="2" id="KW-1185">Reference proteome</keyword>
<name>A0ABN9BV57_9NEOB</name>
<reference evidence="1" key="1">
    <citation type="submission" date="2023-05" db="EMBL/GenBank/DDBJ databases">
        <authorList>
            <person name="Stuckert A."/>
        </authorList>
    </citation>
    <scope>NUCLEOTIDE SEQUENCE</scope>
</reference>
<evidence type="ECO:0000313" key="2">
    <source>
        <dbReference type="Proteomes" id="UP001162483"/>
    </source>
</evidence>
<protein>
    <submittedName>
        <fullName evidence="1">Uncharacterized protein</fullName>
    </submittedName>
</protein>
<sequence>MGPPTDPGPRAVPKFCKMVSPTPSIRSLVCKEKTRGAVHLILPLC</sequence>